<dbReference type="InterPro" id="IPR025935">
    <property type="entry name" value="AbiH"/>
</dbReference>
<protein>
    <recommendedName>
        <fullName evidence="3">Bacteriophage abortive infection AbiH</fullName>
    </recommendedName>
</protein>
<sequence length="308" mass="35279">MKLFIVGNGFDLNFGLPTKLADFGEYLQSNDQDVFYTLRDLHGLSAENGDASDLRQWNHLETRMANFDKKFIIDEAKYSFDRQEDYPPPSDDFWAYAPDHFEDMVNPIIHELPRLVREWACNIDISDTSGKSIEAYEKFGRRHQAAAFLTFNYTRVLEDICQSKHIHHVHGEADAGDVVVGHSTEFVRHVVKPGDIDEVSDLYPGFETYNNHFRKRQDELFKGVSDFASRLELDRRVDEVIVCGHSIGEADREYFLRVANLIPAATWTFTPHDGSGGQDHENIVRLTSNPNFLSSDYRLRSLTGVIGE</sequence>
<comment type="caution">
    <text evidence="1">The sequence shown here is derived from an EMBL/GenBank/DDBJ whole genome shotgun (WGS) entry which is preliminary data.</text>
</comment>
<organism evidence="1 2">
    <name type="scientific">Yoonia vestfoldensis SKA53</name>
    <dbReference type="NCBI Taxonomy" id="314232"/>
    <lineage>
        <taxon>Bacteria</taxon>
        <taxon>Pseudomonadati</taxon>
        <taxon>Pseudomonadota</taxon>
        <taxon>Alphaproteobacteria</taxon>
        <taxon>Rhodobacterales</taxon>
        <taxon>Paracoccaceae</taxon>
        <taxon>Yoonia</taxon>
    </lineage>
</organism>
<dbReference type="RefSeq" id="WP_007204805.1">
    <property type="nucleotide sequence ID" value="NZ_CH672414.1"/>
</dbReference>
<proteinExistence type="predicted"/>
<evidence type="ECO:0008006" key="3">
    <source>
        <dbReference type="Google" id="ProtNLM"/>
    </source>
</evidence>
<accession>A3V5U3</accession>
<name>A3V5U3_9RHOB</name>
<dbReference type="Pfam" id="PF14253">
    <property type="entry name" value="AbiH"/>
    <property type="match status" value="1"/>
</dbReference>
<dbReference type="eggNOG" id="ENOG502ZARP">
    <property type="taxonomic scope" value="Bacteria"/>
</dbReference>
<reference evidence="1 2" key="1">
    <citation type="submission" date="2006-01" db="EMBL/GenBank/DDBJ databases">
        <authorList>
            <person name="Hagstrom A."/>
            <person name="Ferriera S."/>
            <person name="Johnson J."/>
            <person name="Kravitz S."/>
            <person name="Halpern A."/>
            <person name="Remington K."/>
            <person name="Beeson K."/>
            <person name="Tran B."/>
            <person name="Rogers Y.-H."/>
            <person name="Friedman R."/>
            <person name="Venter J.C."/>
        </authorList>
    </citation>
    <scope>NUCLEOTIDE SEQUENCE [LARGE SCALE GENOMIC DNA]</scope>
    <source>
        <strain evidence="1 2">SKA53</strain>
    </source>
</reference>
<dbReference type="HOGENOM" id="CLU_045940_0_0_5"/>
<gene>
    <name evidence="1" type="ORF">SKA53_04248</name>
</gene>
<keyword evidence="2" id="KW-1185">Reference proteome</keyword>
<dbReference type="Proteomes" id="UP000004507">
    <property type="component" value="Unassembled WGS sequence"/>
</dbReference>
<dbReference type="AlphaFoldDB" id="A3V5U3"/>
<dbReference type="OrthoDB" id="5903604at2"/>
<dbReference type="EMBL" id="AAMS01000005">
    <property type="protein sequence ID" value="EAQ06267.1"/>
    <property type="molecule type" value="Genomic_DNA"/>
</dbReference>
<evidence type="ECO:0000313" key="2">
    <source>
        <dbReference type="Proteomes" id="UP000004507"/>
    </source>
</evidence>
<evidence type="ECO:0000313" key="1">
    <source>
        <dbReference type="EMBL" id="EAQ06267.1"/>
    </source>
</evidence>